<dbReference type="OrthoDB" id="7859927at2"/>
<dbReference type="EMBL" id="VIWO01000010">
    <property type="protein sequence ID" value="TWF34943.1"/>
    <property type="molecule type" value="Genomic_DNA"/>
</dbReference>
<dbReference type="Pfam" id="PF21813">
    <property type="entry name" value="DUF6882"/>
    <property type="match status" value="1"/>
</dbReference>
<reference evidence="1 2" key="1">
    <citation type="submission" date="2019-06" db="EMBL/GenBank/DDBJ databases">
        <title>Sorghum-associated microbial communities from plants grown in Nebraska, USA.</title>
        <authorList>
            <person name="Schachtman D."/>
        </authorList>
    </citation>
    <scope>NUCLEOTIDE SEQUENCE [LARGE SCALE GENOMIC DNA]</scope>
    <source>
        <strain evidence="1 2">1209</strain>
    </source>
</reference>
<sequence length="239" mass="26461">MSFLKHISGKDHHPGNPATTVQALLEQYGGTSLDKQHNLYDVIGEHNWDADLDAGTISFGEGKVFPLQVLGTFSHSAQTWLWAWANAQSAIPPAVLEQALQLKAYGVQHNIDLFTRPDFDAEENDLHRIGMIAAGIFDASAYYLADYGQGILLATINSEQVDLAERNNLARPLSVFPQLISFFEMNHKNAFSNYLAQIGYTIEERPDALTATWNGHTITASFDEQSRLTQLNGQNQSIA</sequence>
<protein>
    <submittedName>
        <fullName evidence="1">Uncharacterized protein</fullName>
    </submittedName>
</protein>
<dbReference type="Proteomes" id="UP000320811">
    <property type="component" value="Unassembled WGS sequence"/>
</dbReference>
<gene>
    <name evidence="1" type="ORF">FHW36_110143</name>
</gene>
<evidence type="ECO:0000313" key="1">
    <source>
        <dbReference type="EMBL" id="TWF34943.1"/>
    </source>
</evidence>
<organism evidence="1 2">
    <name type="scientific">Chitinophaga polysaccharea</name>
    <dbReference type="NCBI Taxonomy" id="1293035"/>
    <lineage>
        <taxon>Bacteria</taxon>
        <taxon>Pseudomonadati</taxon>
        <taxon>Bacteroidota</taxon>
        <taxon>Chitinophagia</taxon>
        <taxon>Chitinophagales</taxon>
        <taxon>Chitinophagaceae</taxon>
        <taxon>Chitinophaga</taxon>
    </lineage>
</organism>
<evidence type="ECO:0000313" key="2">
    <source>
        <dbReference type="Proteomes" id="UP000320811"/>
    </source>
</evidence>
<dbReference type="RefSeq" id="WP_145673683.1">
    <property type="nucleotide sequence ID" value="NZ_VIWO01000010.1"/>
</dbReference>
<dbReference type="AlphaFoldDB" id="A0A561P9X6"/>
<dbReference type="InterPro" id="IPR049249">
    <property type="entry name" value="DUF6882"/>
</dbReference>
<keyword evidence="2" id="KW-1185">Reference proteome</keyword>
<accession>A0A561P9X6</accession>
<proteinExistence type="predicted"/>
<name>A0A561P9X6_9BACT</name>
<comment type="caution">
    <text evidence="1">The sequence shown here is derived from an EMBL/GenBank/DDBJ whole genome shotgun (WGS) entry which is preliminary data.</text>
</comment>